<evidence type="ECO:0000313" key="10">
    <source>
        <dbReference type="EMBL" id="MDH7638597.1"/>
    </source>
</evidence>
<keyword evidence="3 7" id="KW-0812">Transmembrane</keyword>
<evidence type="ECO:0000313" key="11">
    <source>
        <dbReference type="Proteomes" id="UP001160625"/>
    </source>
</evidence>
<organism evidence="10 11">
    <name type="scientific">Sphingomonas oryzagri</name>
    <dbReference type="NCBI Taxonomy" id="3042314"/>
    <lineage>
        <taxon>Bacteria</taxon>
        <taxon>Pseudomonadati</taxon>
        <taxon>Pseudomonadota</taxon>
        <taxon>Alphaproteobacteria</taxon>
        <taxon>Sphingomonadales</taxon>
        <taxon>Sphingomonadaceae</taxon>
        <taxon>Sphingomonas</taxon>
    </lineage>
</organism>
<dbReference type="InterPro" id="IPR004477">
    <property type="entry name" value="ComEC_N"/>
</dbReference>
<feature type="transmembrane region" description="Helical" evidence="7">
    <location>
        <begin position="283"/>
        <end position="309"/>
    </location>
</feature>
<feature type="transmembrane region" description="Helical" evidence="7">
    <location>
        <begin position="85"/>
        <end position="103"/>
    </location>
</feature>
<evidence type="ECO:0000259" key="9">
    <source>
        <dbReference type="Pfam" id="PF13567"/>
    </source>
</evidence>
<accession>A0ABT6N0L8</accession>
<feature type="transmembrane region" description="Helical" evidence="7">
    <location>
        <begin position="36"/>
        <end position="54"/>
    </location>
</feature>
<comment type="caution">
    <text evidence="10">The sequence shown here is derived from an EMBL/GenBank/DDBJ whole genome shotgun (WGS) entry which is preliminary data.</text>
</comment>
<dbReference type="Pfam" id="PF13567">
    <property type="entry name" value="DUF4131"/>
    <property type="match status" value="1"/>
</dbReference>
<dbReference type="Proteomes" id="UP001160625">
    <property type="component" value="Unassembled WGS sequence"/>
</dbReference>
<reference evidence="10" key="1">
    <citation type="submission" date="2023-04" db="EMBL/GenBank/DDBJ databases">
        <title>Sphingomonas sp. MAHUQ-71 isolated from rice field.</title>
        <authorList>
            <person name="Huq M.A."/>
        </authorList>
    </citation>
    <scope>NUCLEOTIDE SEQUENCE</scope>
    <source>
        <strain evidence="10">MAHUQ-71</strain>
    </source>
</reference>
<keyword evidence="11" id="KW-1185">Reference proteome</keyword>
<evidence type="ECO:0000256" key="6">
    <source>
        <dbReference type="SAM" id="MobiDB-lite"/>
    </source>
</evidence>
<dbReference type="InterPro" id="IPR025405">
    <property type="entry name" value="DUF4131"/>
</dbReference>
<dbReference type="EMBL" id="JARYGZ010000001">
    <property type="protein sequence ID" value="MDH7638597.1"/>
    <property type="molecule type" value="Genomic_DNA"/>
</dbReference>
<feature type="transmembrane region" description="Helical" evidence="7">
    <location>
        <begin position="430"/>
        <end position="449"/>
    </location>
</feature>
<dbReference type="PANTHER" id="PTHR30619">
    <property type="entry name" value="DNA INTERNALIZATION/COMPETENCE PROTEIN COMEC/REC2"/>
    <property type="match status" value="1"/>
</dbReference>
<dbReference type="InterPro" id="IPR052159">
    <property type="entry name" value="Competence_DNA_uptake"/>
</dbReference>
<dbReference type="NCBIfam" id="TIGR00360">
    <property type="entry name" value="ComEC_N-term"/>
    <property type="match status" value="1"/>
</dbReference>
<evidence type="ECO:0000259" key="8">
    <source>
        <dbReference type="Pfam" id="PF03772"/>
    </source>
</evidence>
<evidence type="ECO:0000256" key="3">
    <source>
        <dbReference type="ARBA" id="ARBA00022692"/>
    </source>
</evidence>
<sequence length="769" mass="81342">MAFGARQTGLKEGRFRALSAIPARLEAWLEAERTQLPLWLPVGLVAGVAAWFWLPGVRAWAGLLLSMAALALVGFAFGRGGRTGRAVAIFGLSVAAGCGLVWWKAERVGVTPLARAGVARLTATIERVEPLPARGAIRLTLLPRTLVTEGKGASANAPLPSRIRINVPIENAVAGLMPGAIVSIRARLVPPPSAAVPGAYDYSAVAWFGGIAATGKALDPVTLVRPAPPSRPSQWLADMRIALTAHILSKLPPGENGVAAALITGDMGAVTQDDNEAFRRSGLAHLLSVSGLHLTAAVGATMVLALRLLALWPRLALRAPLLLIAAGCGAVMGTGYTLLTGAEVPTVRSLIAALVVLAGVALGREAMTLRLVAAGALVCVLFWPEAVAGPSFQLSFAAILSIVALHELRWVRVTFEKREEAWPRRLLRELVALLLTGLVVEAALAPIAIFHFHRAGLYGAAANIVSIPLTTFVIMPAEALALLADIVGLGAPFWWMTGKALALLLWIAHSVGSLPGAVTFVPTMSRSAFALVATGGLWLALWRTRARLLGLLPIAIGMAMTLAAHPADIFITGDGRHLAVRGADGRIALLRQRTGDYMRDTLSELSGREGDEAVALDDLPGARCGPDSCAALIVRGDRVWRLLATRSAYRIDRAVMEPACAAADIVASDRRLPDWCRPRWIKADPTLLRRTGGLAIQLARPGVTSVAELQGAHPWAMLPPDHDPASPPRSDPSYTKRAWAARDPWRDDGPDDDGPADAGGLQRPLENAR</sequence>
<feature type="transmembrane region" description="Helical" evidence="7">
    <location>
        <begin position="321"/>
        <end position="339"/>
    </location>
</feature>
<evidence type="ECO:0000256" key="4">
    <source>
        <dbReference type="ARBA" id="ARBA00022989"/>
    </source>
</evidence>
<feature type="transmembrane region" description="Helical" evidence="7">
    <location>
        <begin position="60"/>
        <end position="78"/>
    </location>
</feature>
<name>A0ABT6N0L8_9SPHN</name>
<gene>
    <name evidence="10" type="ORF">QGN17_07625</name>
</gene>
<keyword evidence="5 7" id="KW-0472">Membrane</keyword>
<feature type="transmembrane region" description="Helical" evidence="7">
    <location>
        <begin position="369"/>
        <end position="386"/>
    </location>
</feature>
<feature type="transmembrane region" description="Helical" evidence="7">
    <location>
        <begin position="392"/>
        <end position="410"/>
    </location>
</feature>
<evidence type="ECO:0000256" key="7">
    <source>
        <dbReference type="SAM" id="Phobius"/>
    </source>
</evidence>
<dbReference type="RefSeq" id="WP_281043888.1">
    <property type="nucleotide sequence ID" value="NZ_JARYGZ010000001.1"/>
</dbReference>
<feature type="domain" description="DUF4131" evidence="9">
    <location>
        <begin position="59"/>
        <end position="219"/>
    </location>
</feature>
<feature type="transmembrane region" description="Helical" evidence="7">
    <location>
        <begin position="486"/>
        <end position="508"/>
    </location>
</feature>
<proteinExistence type="predicted"/>
<keyword evidence="4 7" id="KW-1133">Transmembrane helix</keyword>
<evidence type="ECO:0000256" key="5">
    <source>
        <dbReference type="ARBA" id="ARBA00023136"/>
    </source>
</evidence>
<protein>
    <submittedName>
        <fullName evidence="10">ComEC/Rec2 family competence protein</fullName>
    </submittedName>
</protein>
<feature type="domain" description="ComEC/Rec2-related protein" evidence="8">
    <location>
        <begin position="262"/>
        <end position="545"/>
    </location>
</feature>
<feature type="transmembrane region" description="Helical" evidence="7">
    <location>
        <begin position="455"/>
        <end position="474"/>
    </location>
</feature>
<keyword evidence="2" id="KW-1003">Cell membrane</keyword>
<dbReference type="PANTHER" id="PTHR30619:SF1">
    <property type="entry name" value="RECOMBINATION PROTEIN 2"/>
    <property type="match status" value="1"/>
</dbReference>
<feature type="transmembrane region" description="Helical" evidence="7">
    <location>
        <begin position="345"/>
        <end position="362"/>
    </location>
</feature>
<evidence type="ECO:0000256" key="2">
    <source>
        <dbReference type="ARBA" id="ARBA00022475"/>
    </source>
</evidence>
<feature type="transmembrane region" description="Helical" evidence="7">
    <location>
        <begin position="548"/>
        <end position="567"/>
    </location>
</feature>
<dbReference type="Pfam" id="PF03772">
    <property type="entry name" value="Competence"/>
    <property type="match status" value="1"/>
</dbReference>
<comment type="subcellular location">
    <subcellularLocation>
        <location evidence="1">Cell membrane</location>
        <topology evidence="1">Multi-pass membrane protein</topology>
    </subcellularLocation>
</comment>
<feature type="transmembrane region" description="Helical" evidence="7">
    <location>
        <begin position="520"/>
        <end position="541"/>
    </location>
</feature>
<feature type="region of interest" description="Disordered" evidence="6">
    <location>
        <begin position="714"/>
        <end position="769"/>
    </location>
</feature>
<evidence type="ECO:0000256" key="1">
    <source>
        <dbReference type="ARBA" id="ARBA00004651"/>
    </source>
</evidence>